<protein>
    <recommendedName>
        <fullName evidence="4">Autophagy-related protein 14</fullName>
    </recommendedName>
</protein>
<dbReference type="Pfam" id="PF10186">
    <property type="entry name" value="ATG14"/>
    <property type="match status" value="1"/>
</dbReference>
<dbReference type="PRINTS" id="PR02030">
    <property type="entry name" value="AUTOPHGYRP14"/>
</dbReference>
<evidence type="ECO:0000256" key="6">
    <source>
        <dbReference type="ARBA" id="ARBA00022554"/>
    </source>
</evidence>
<evidence type="ECO:0000256" key="9">
    <source>
        <dbReference type="ARBA" id="ARBA00023054"/>
    </source>
</evidence>
<keyword evidence="10" id="KW-0472">Membrane</keyword>
<evidence type="ECO:0000256" key="7">
    <source>
        <dbReference type="ARBA" id="ARBA00022927"/>
    </source>
</evidence>
<dbReference type="InterPro" id="IPR023261">
    <property type="entry name" value="Autophagy-related_protein_14"/>
</dbReference>
<dbReference type="AlphaFoldDB" id="A0A1G4JHT6"/>
<feature type="coiled-coil region" evidence="11">
    <location>
        <begin position="77"/>
        <end position="111"/>
    </location>
</feature>
<dbReference type="GO" id="GO:0034045">
    <property type="term" value="C:phagophore assembly site membrane"/>
    <property type="evidence" value="ECO:0007669"/>
    <property type="project" value="UniProtKB-SubCell"/>
</dbReference>
<evidence type="ECO:0000256" key="10">
    <source>
        <dbReference type="ARBA" id="ARBA00023136"/>
    </source>
</evidence>
<keyword evidence="13" id="KW-1185">Reference proteome</keyword>
<dbReference type="GO" id="GO:0015031">
    <property type="term" value="P:protein transport"/>
    <property type="evidence" value="ECO:0007669"/>
    <property type="project" value="UniProtKB-KW"/>
</dbReference>
<dbReference type="GO" id="GO:0016236">
    <property type="term" value="P:macroautophagy"/>
    <property type="evidence" value="ECO:0007669"/>
    <property type="project" value="InterPro"/>
</dbReference>
<evidence type="ECO:0000256" key="5">
    <source>
        <dbReference type="ARBA" id="ARBA00022448"/>
    </source>
</evidence>
<dbReference type="OrthoDB" id="4068791at2759"/>
<sequence length="330" mass="37869">MVLGKCYACHEQVKERYCGHCINTSPHLILKHRIELYEIQASNNELRAQVDEILKHAMDESSEPKDVLGRNLAMLKTAHLKRKINKFRRKVEQARDAVQLKSDRVKHLQDQLNKNDADEVDNSRMLQDSGSNQKAQFQALEPGLRQLQKVLANSKALKFQELVRLFRVRRREHPKFPYTISFQPMVNIQHLYCLPQNVIECSLRSMWEFLILAGKVLLVELPLKEAGTDVLNSLTGIVLNLLVFLRSLDLVPGDCSDKRALLRSLLRTYDVDKLFYCMIINEDVNTDIRSNAETAISYEVCHSELQALLQGSGELSVLNNSVDDKWFLVG</sequence>
<accession>A0A1G4JHT6</accession>
<keyword evidence="9 11" id="KW-0175">Coiled coil</keyword>
<dbReference type="GO" id="GO:0032991">
    <property type="term" value="C:protein-containing complex"/>
    <property type="evidence" value="ECO:0007669"/>
    <property type="project" value="UniProtKB-ARBA"/>
</dbReference>
<comment type="subcellular location">
    <subcellularLocation>
        <location evidence="2">Preautophagosomal structure membrane</location>
        <topology evidence="2">Peripheral membrane protein</topology>
    </subcellularLocation>
    <subcellularLocation>
        <location evidence="1">Vacuole membrane</location>
        <topology evidence="1">Peripheral membrane protein</topology>
    </subcellularLocation>
</comment>
<evidence type="ECO:0000256" key="1">
    <source>
        <dbReference type="ARBA" id="ARBA00004148"/>
    </source>
</evidence>
<reference evidence="13" key="1">
    <citation type="submission" date="2016-03" db="EMBL/GenBank/DDBJ databases">
        <authorList>
            <person name="Devillers Hugo."/>
        </authorList>
    </citation>
    <scope>NUCLEOTIDE SEQUENCE [LARGE SCALE GENOMIC DNA]</scope>
</reference>
<evidence type="ECO:0000256" key="3">
    <source>
        <dbReference type="ARBA" id="ARBA00009574"/>
    </source>
</evidence>
<evidence type="ECO:0000313" key="12">
    <source>
        <dbReference type="EMBL" id="SCU89967.1"/>
    </source>
</evidence>
<evidence type="ECO:0000256" key="11">
    <source>
        <dbReference type="SAM" id="Coils"/>
    </source>
</evidence>
<keyword evidence="7" id="KW-0653">Protein transport</keyword>
<proteinExistence type="inferred from homology"/>
<organism evidence="12 13">
    <name type="scientific">Lachancea meyersii CBS 8951</name>
    <dbReference type="NCBI Taxonomy" id="1266667"/>
    <lineage>
        <taxon>Eukaryota</taxon>
        <taxon>Fungi</taxon>
        <taxon>Dikarya</taxon>
        <taxon>Ascomycota</taxon>
        <taxon>Saccharomycotina</taxon>
        <taxon>Saccharomycetes</taxon>
        <taxon>Saccharomycetales</taxon>
        <taxon>Saccharomycetaceae</taxon>
        <taxon>Lachancea</taxon>
    </lineage>
</organism>
<dbReference type="GO" id="GO:0005774">
    <property type="term" value="C:vacuolar membrane"/>
    <property type="evidence" value="ECO:0007669"/>
    <property type="project" value="UniProtKB-SubCell"/>
</dbReference>
<dbReference type="Proteomes" id="UP000191144">
    <property type="component" value="Chromosome E"/>
</dbReference>
<gene>
    <name evidence="12" type="ORF">LAME_0E06392G</name>
</gene>
<comment type="similarity">
    <text evidence="3">Belongs to the ATG14 family.</text>
</comment>
<evidence type="ECO:0000256" key="2">
    <source>
        <dbReference type="ARBA" id="ARBA00004623"/>
    </source>
</evidence>
<dbReference type="InterPro" id="IPR018791">
    <property type="entry name" value="UV_resistance/autophagy_Atg14"/>
</dbReference>
<evidence type="ECO:0000313" key="13">
    <source>
        <dbReference type="Proteomes" id="UP000191144"/>
    </source>
</evidence>
<dbReference type="EMBL" id="LT598481">
    <property type="protein sequence ID" value="SCU89967.1"/>
    <property type="molecule type" value="Genomic_DNA"/>
</dbReference>
<name>A0A1G4JHT6_9SACH</name>
<keyword evidence="6" id="KW-0926">Vacuole</keyword>
<keyword evidence="5" id="KW-0813">Transport</keyword>
<keyword evidence="8" id="KW-0072">Autophagy</keyword>
<evidence type="ECO:0000256" key="8">
    <source>
        <dbReference type="ARBA" id="ARBA00023006"/>
    </source>
</evidence>
<evidence type="ECO:0000256" key="4">
    <source>
        <dbReference type="ARBA" id="ARBA00013807"/>
    </source>
</evidence>